<keyword evidence="1" id="KW-0732">Signal</keyword>
<dbReference type="Gene3D" id="2.120.10.30">
    <property type="entry name" value="TolB, C-terminal domain"/>
    <property type="match status" value="1"/>
</dbReference>
<dbReference type="InterPro" id="IPR011042">
    <property type="entry name" value="6-blade_b-propeller_TolB-like"/>
</dbReference>
<feature type="chain" id="PRO_5045771862" evidence="1">
    <location>
        <begin position="17"/>
        <end position="292"/>
    </location>
</feature>
<dbReference type="EMBL" id="JBHTBN010000003">
    <property type="protein sequence ID" value="MFC7357614.1"/>
    <property type="molecule type" value="Genomic_DNA"/>
</dbReference>
<evidence type="ECO:0000313" key="2">
    <source>
        <dbReference type="EMBL" id="MFC7357614.1"/>
    </source>
</evidence>
<sequence length="292" mass="32799">MKFTLVFLFLTSFSFAQPNTELYLMDISENGDSLQITNFKNISNRPGYDNQPSFIDNTKLVYAGTENDNTEIILYYLESDGQHRLNAPTAGGEYSPQSFPSKPLVAAVRLDTTGLQRLYSYEYGIPGYGKWKMLFEELEVAYFAFQDDDRIIASVLSGDKLDLVVGTISKDQALLLTTNTGRSIHRVPSSSSISYTQLNTEGTYDIYIVDIDDTGESFYVCTLPMGIQDHIWLNNSTLLLGSNDKLFMMDLFKGTNWFKVADLSEKNISNITRMAISPDGKHLAIVAMPQEK</sequence>
<dbReference type="Proteomes" id="UP001596415">
    <property type="component" value="Unassembled WGS sequence"/>
</dbReference>
<reference evidence="3" key="1">
    <citation type="journal article" date="2019" name="Int. J. Syst. Evol. Microbiol.">
        <title>The Global Catalogue of Microorganisms (GCM) 10K type strain sequencing project: providing services to taxonomists for standard genome sequencing and annotation.</title>
        <authorList>
            <consortium name="The Broad Institute Genomics Platform"/>
            <consortium name="The Broad Institute Genome Sequencing Center for Infectious Disease"/>
            <person name="Wu L."/>
            <person name="Ma J."/>
        </authorList>
    </citation>
    <scope>NUCLEOTIDE SEQUENCE [LARGE SCALE GENOMIC DNA]</scope>
    <source>
        <strain evidence="3">CGMCC 1.16306</strain>
    </source>
</reference>
<comment type="caution">
    <text evidence="2">The sequence shown here is derived from an EMBL/GenBank/DDBJ whole genome shotgun (WGS) entry which is preliminary data.</text>
</comment>
<name>A0ABW2MRU1_9FLAO</name>
<proteinExistence type="predicted"/>
<keyword evidence="3" id="KW-1185">Reference proteome</keyword>
<evidence type="ECO:0000313" key="3">
    <source>
        <dbReference type="Proteomes" id="UP001596415"/>
    </source>
</evidence>
<gene>
    <name evidence="2" type="ORF">ACFQO1_07940</name>
</gene>
<evidence type="ECO:0000256" key="1">
    <source>
        <dbReference type="SAM" id="SignalP"/>
    </source>
</evidence>
<feature type="signal peptide" evidence="1">
    <location>
        <begin position="1"/>
        <end position="16"/>
    </location>
</feature>
<accession>A0ABW2MRU1</accession>
<protein>
    <submittedName>
        <fullName evidence="2">Uncharacterized protein</fullName>
    </submittedName>
</protein>
<dbReference type="SUPFAM" id="SSF69322">
    <property type="entry name" value="Tricorn protease domain 2"/>
    <property type="match status" value="1"/>
</dbReference>
<organism evidence="2 3">
    <name type="scientific">Jejudonia soesokkakensis</name>
    <dbReference type="NCBI Taxonomy" id="1323432"/>
    <lineage>
        <taxon>Bacteria</taxon>
        <taxon>Pseudomonadati</taxon>
        <taxon>Bacteroidota</taxon>
        <taxon>Flavobacteriia</taxon>
        <taxon>Flavobacteriales</taxon>
        <taxon>Flavobacteriaceae</taxon>
        <taxon>Jejudonia</taxon>
    </lineage>
</organism>
<dbReference type="RefSeq" id="WP_380217458.1">
    <property type="nucleotide sequence ID" value="NZ_JBHTBN010000003.1"/>
</dbReference>